<proteinExistence type="predicted"/>
<accession>A0ACC0VHS8</accession>
<dbReference type="EMBL" id="CM047588">
    <property type="protein sequence ID" value="KAI9905681.1"/>
    <property type="molecule type" value="Genomic_DNA"/>
</dbReference>
<gene>
    <name evidence="1" type="ORF">PsorP6_014035</name>
</gene>
<evidence type="ECO:0000313" key="2">
    <source>
        <dbReference type="Proteomes" id="UP001163321"/>
    </source>
</evidence>
<reference evidence="1 2" key="1">
    <citation type="journal article" date="2022" name="bioRxiv">
        <title>The genome of the oomycete Peronosclerospora sorghi, a cosmopolitan pathogen of maize and sorghum, is inflated with dispersed pseudogenes.</title>
        <authorList>
            <person name="Fletcher K."/>
            <person name="Martin F."/>
            <person name="Isakeit T."/>
            <person name="Cavanaugh K."/>
            <person name="Magill C."/>
            <person name="Michelmore R."/>
        </authorList>
    </citation>
    <scope>NUCLEOTIDE SEQUENCE [LARGE SCALE GENOMIC DNA]</scope>
    <source>
        <strain evidence="1">P6</strain>
    </source>
</reference>
<sequence>MGVNSDYDVPPDRGHEAETLNDGAHEHEHHHRELYPRVLPLTRDLFHLVRHVVLDQTYWKPGFSSFRSYTMFWYLARCHFSTSKRFLRVQHTRNDEPPRCRGRGARALHVLPPHGRRRHETKREVVHEARERERHQGFFVNVHERKEEPPKVSELPNQR</sequence>
<comment type="caution">
    <text evidence="1">The sequence shown here is derived from an EMBL/GenBank/DDBJ whole genome shotgun (WGS) entry which is preliminary data.</text>
</comment>
<protein>
    <submittedName>
        <fullName evidence="1">Uncharacterized protein</fullName>
    </submittedName>
</protein>
<keyword evidence="2" id="KW-1185">Reference proteome</keyword>
<evidence type="ECO:0000313" key="1">
    <source>
        <dbReference type="EMBL" id="KAI9905681.1"/>
    </source>
</evidence>
<name>A0ACC0VHS8_9STRA</name>
<organism evidence="1 2">
    <name type="scientific">Peronosclerospora sorghi</name>
    <dbReference type="NCBI Taxonomy" id="230839"/>
    <lineage>
        <taxon>Eukaryota</taxon>
        <taxon>Sar</taxon>
        <taxon>Stramenopiles</taxon>
        <taxon>Oomycota</taxon>
        <taxon>Peronosporomycetes</taxon>
        <taxon>Peronosporales</taxon>
        <taxon>Peronosporaceae</taxon>
        <taxon>Peronosclerospora</taxon>
    </lineage>
</organism>
<dbReference type="Proteomes" id="UP001163321">
    <property type="component" value="Chromosome 9"/>
</dbReference>